<keyword evidence="3" id="KW-0547">Nucleotide-binding</keyword>
<feature type="transmembrane region" description="Helical" evidence="9">
    <location>
        <begin position="456"/>
        <end position="481"/>
    </location>
</feature>
<evidence type="ECO:0000256" key="3">
    <source>
        <dbReference type="ARBA" id="ARBA00022741"/>
    </source>
</evidence>
<accession>A0ABW5BPL1</accession>
<dbReference type="CDD" id="cd18587">
    <property type="entry name" value="ABC_6TM_LapB_like"/>
    <property type="match status" value="1"/>
</dbReference>
<dbReference type="SMART" id="SM00382">
    <property type="entry name" value="AAA"/>
    <property type="match status" value="1"/>
</dbReference>
<name>A0ABW5BPL1_9PROT</name>
<dbReference type="SUPFAM" id="SSF52540">
    <property type="entry name" value="P-loop containing nucleoside triphosphate hydrolases"/>
    <property type="match status" value="1"/>
</dbReference>
<dbReference type="Gene3D" id="3.90.70.10">
    <property type="entry name" value="Cysteine proteinases"/>
    <property type="match status" value="1"/>
</dbReference>
<evidence type="ECO:0000256" key="4">
    <source>
        <dbReference type="ARBA" id="ARBA00022801"/>
    </source>
</evidence>
<dbReference type="Gene3D" id="1.20.1560.10">
    <property type="entry name" value="ABC transporter type 1, transmembrane domain"/>
    <property type="match status" value="1"/>
</dbReference>
<evidence type="ECO:0000313" key="14">
    <source>
        <dbReference type="Proteomes" id="UP001597294"/>
    </source>
</evidence>
<comment type="subcellular location">
    <subcellularLocation>
        <location evidence="1">Cell membrane</location>
        <topology evidence="1">Multi-pass membrane protein</topology>
    </subcellularLocation>
</comment>
<dbReference type="InterPro" id="IPR003593">
    <property type="entry name" value="AAA+_ATPase"/>
</dbReference>
<dbReference type="Proteomes" id="UP001597294">
    <property type="component" value="Unassembled WGS sequence"/>
</dbReference>
<feature type="domain" description="ABC transporter" evidence="10">
    <location>
        <begin position="519"/>
        <end position="754"/>
    </location>
</feature>
<evidence type="ECO:0000256" key="2">
    <source>
        <dbReference type="ARBA" id="ARBA00022692"/>
    </source>
</evidence>
<keyword evidence="4" id="KW-0378">Hydrolase</keyword>
<evidence type="ECO:0000256" key="7">
    <source>
        <dbReference type="ARBA" id="ARBA00023136"/>
    </source>
</evidence>
<dbReference type="InterPro" id="IPR003439">
    <property type="entry name" value="ABC_transporter-like_ATP-bd"/>
</dbReference>
<proteinExistence type="predicted"/>
<evidence type="ECO:0000313" key="13">
    <source>
        <dbReference type="EMBL" id="MFD2208103.1"/>
    </source>
</evidence>
<dbReference type="CDD" id="cd03245">
    <property type="entry name" value="ABCC_bacteriocin_exporters"/>
    <property type="match status" value="1"/>
</dbReference>
<feature type="transmembrane region" description="Helical" evidence="9">
    <location>
        <begin position="236"/>
        <end position="256"/>
    </location>
</feature>
<dbReference type="PANTHER" id="PTHR43394:SF1">
    <property type="entry name" value="ATP-BINDING CASSETTE SUB-FAMILY B MEMBER 10, MITOCHONDRIAL"/>
    <property type="match status" value="1"/>
</dbReference>
<dbReference type="Pfam" id="PF00664">
    <property type="entry name" value="ABC_membrane"/>
    <property type="match status" value="1"/>
</dbReference>
<evidence type="ECO:0000256" key="6">
    <source>
        <dbReference type="ARBA" id="ARBA00022989"/>
    </source>
</evidence>
<dbReference type="InterPro" id="IPR005074">
    <property type="entry name" value="Peptidase_C39"/>
</dbReference>
<organism evidence="13 14">
    <name type="scientific">Kiloniella antarctica</name>
    <dbReference type="NCBI Taxonomy" id="1550907"/>
    <lineage>
        <taxon>Bacteria</taxon>
        <taxon>Pseudomonadati</taxon>
        <taxon>Pseudomonadota</taxon>
        <taxon>Alphaproteobacteria</taxon>
        <taxon>Rhodospirillales</taxon>
        <taxon>Kiloniellaceae</taxon>
        <taxon>Kiloniella</taxon>
    </lineage>
</organism>
<dbReference type="PROSITE" id="PS50893">
    <property type="entry name" value="ABC_TRANSPORTER_2"/>
    <property type="match status" value="1"/>
</dbReference>
<comment type="caution">
    <text evidence="13">The sequence shown here is derived from an EMBL/GenBank/DDBJ whole genome shotgun (WGS) entry which is preliminary data.</text>
</comment>
<dbReference type="InterPro" id="IPR017750">
    <property type="entry name" value="ATPase_T1SS"/>
</dbReference>
<dbReference type="EMBL" id="JBHUII010000013">
    <property type="protein sequence ID" value="MFD2208103.1"/>
    <property type="molecule type" value="Genomic_DNA"/>
</dbReference>
<keyword evidence="5" id="KW-0067">ATP-binding</keyword>
<feature type="transmembrane region" description="Helical" evidence="9">
    <location>
        <begin position="312"/>
        <end position="337"/>
    </location>
</feature>
<evidence type="ECO:0000256" key="9">
    <source>
        <dbReference type="SAM" id="Phobius"/>
    </source>
</evidence>
<dbReference type="PANTHER" id="PTHR43394">
    <property type="entry name" value="ATP-DEPENDENT PERMEASE MDL1, MITOCHONDRIAL"/>
    <property type="match status" value="1"/>
</dbReference>
<keyword evidence="14" id="KW-1185">Reference proteome</keyword>
<evidence type="ECO:0000256" key="5">
    <source>
        <dbReference type="ARBA" id="ARBA00022840"/>
    </source>
</evidence>
<evidence type="ECO:0000256" key="8">
    <source>
        <dbReference type="SAM" id="MobiDB-lite"/>
    </source>
</evidence>
<evidence type="ECO:0000259" key="11">
    <source>
        <dbReference type="PROSITE" id="PS50929"/>
    </source>
</evidence>
<evidence type="ECO:0000256" key="1">
    <source>
        <dbReference type="ARBA" id="ARBA00004651"/>
    </source>
</evidence>
<feature type="transmembrane region" description="Helical" evidence="9">
    <location>
        <begin position="202"/>
        <end position="224"/>
    </location>
</feature>
<dbReference type="SUPFAM" id="SSF90123">
    <property type="entry name" value="ABC transporter transmembrane region"/>
    <property type="match status" value="1"/>
</dbReference>
<keyword evidence="6 9" id="KW-1133">Transmembrane helix</keyword>
<dbReference type="Gene3D" id="3.40.50.300">
    <property type="entry name" value="P-loop containing nucleotide triphosphate hydrolases"/>
    <property type="match status" value="1"/>
</dbReference>
<dbReference type="Pfam" id="PF03412">
    <property type="entry name" value="Peptidase_C39"/>
    <property type="match status" value="1"/>
</dbReference>
<dbReference type="InterPro" id="IPR027417">
    <property type="entry name" value="P-loop_NTPase"/>
</dbReference>
<feature type="compositionally biased region" description="Basic and acidic residues" evidence="8">
    <location>
        <begin position="12"/>
        <end position="22"/>
    </location>
</feature>
<reference evidence="14" key="1">
    <citation type="journal article" date="2019" name="Int. J. Syst. Evol. Microbiol.">
        <title>The Global Catalogue of Microorganisms (GCM) 10K type strain sequencing project: providing services to taxonomists for standard genome sequencing and annotation.</title>
        <authorList>
            <consortium name="The Broad Institute Genomics Platform"/>
            <consortium name="The Broad Institute Genome Sequencing Center for Infectious Disease"/>
            <person name="Wu L."/>
            <person name="Ma J."/>
        </authorList>
    </citation>
    <scope>NUCLEOTIDE SEQUENCE [LARGE SCALE GENOMIC DNA]</scope>
    <source>
        <strain evidence="14">CGMCC 4.7192</strain>
    </source>
</reference>
<feature type="transmembrane region" description="Helical" evidence="9">
    <location>
        <begin position="343"/>
        <end position="364"/>
    </location>
</feature>
<evidence type="ECO:0000259" key="12">
    <source>
        <dbReference type="PROSITE" id="PS50990"/>
    </source>
</evidence>
<feature type="domain" description="ABC transmembrane type-1" evidence="11">
    <location>
        <begin position="206"/>
        <end position="485"/>
    </location>
</feature>
<feature type="region of interest" description="Disordered" evidence="8">
    <location>
        <begin position="1"/>
        <end position="24"/>
    </location>
</feature>
<dbReference type="InterPro" id="IPR036640">
    <property type="entry name" value="ABC1_TM_sf"/>
</dbReference>
<dbReference type="NCBIfam" id="TIGR03375">
    <property type="entry name" value="type_I_sec_LssB"/>
    <property type="match status" value="1"/>
</dbReference>
<feature type="domain" description="Peptidase C39" evidence="12">
    <location>
        <begin position="43"/>
        <end position="170"/>
    </location>
</feature>
<keyword evidence="2 9" id="KW-0812">Transmembrane</keyword>
<sequence length="755" mass="82106">MNSKNTANLPKDGAKGSKEEQKATALKASEIIDGAIPPKAEWQIDPGSVNFEDPLLECVYMLASMMSRPISVEALKAGLPHSEAQFTPDLAVRAAERAGLTARTVRRSTIQEIQPVTLPCILLLKHGGSCILLNYTKSGKAIIAIPEGRGQKELPLEELQEQFTGYAIFARTEYKFDSRASDIQLKKPKAWFWGTLIKFWPIYSHVMLASILINMFAIASPLFIMNVYDRVVPNGASATLVVLAIGVATVFSFEFIMKNLRTYLVDVAGKNADVIIASRLLEQLMAMKLSNKPPSTGAMANNLREFESLRDFFTSGTLVALIDLPFIFLFIWIISIVAAPQIAAVPLVVVPLVILVGVFLQIPLRKVVEKTHKESSQKHALLVETIDGLETIKTTAAEGRIQRSWERFVGLTAESAGKAKLLSGISTTFAQLAIQMTTVVVVIVGVFLIIEKEMTMGALVASTMLSGRALAPLGTIAGMLTRLQQSRVALKSLDNIMSADVERSVDKTYLHRPRLSGEMELKKVTFNYPGQEIKALDNVSLKIKPGERVGVLGRIGSGKSTIARLCLGLYDPDEGSVLADGTDIRQIDPADLRRNIGYVSQDNYLFFGSVKENIAFGAPHIDDQTVLRAASIAGVTDFLKTHPHGFDLQVGERGMSLSGGQRQSVVIARAMLLDPPILLLDEPTSGMDNSSEAAFKARLSKVVPGKTLILVTHRSSLLSLVDRLVIVDSGRIVADGPKAEVLEALKQGQIRANAD</sequence>
<dbReference type="PROSITE" id="PS50929">
    <property type="entry name" value="ABC_TM1F"/>
    <property type="match status" value="1"/>
</dbReference>
<dbReference type="Pfam" id="PF00005">
    <property type="entry name" value="ABC_tran"/>
    <property type="match status" value="1"/>
</dbReference>
<keyword evidence="7 9" id="KW-0472">Membrane</keyword>
<gene>
    <name evidence="13" type="ORF">ACFSKO_20990</name>
</gene>
<dbReference type="InterPro" id="IPR039421">
    <property type="entry name" value="Type_1_exporter"/>
</dbReference>
<dbReference type="PROSITE" id="PS50990">
    <property type="entry name" value="PEPTIDASE_C39"/>
    <property type="match status" value="1"/>
</dbReference>
<evidence type="ECO:0000259" key="10">
    <source>
        <dbReference type="PROSITE" id="PS50893"/>
    </source>
</evidence>
<feature type="transmembrane region" description="Helical" evidence="9">
    <location>
        <begin position="428"/>
        <end position="450"/>
    </location>
</feature>
<dbReference type="RefSeq" id="WP_380255399.1">
    <property type="nucleotide sequence ID" value="NZ_JBHUII010000013.1"/>
</dbReference>
<dbReference type="InterPro" id="IPR011527">
    <property type="entry name" value="ABC1_TM_dom"/>
</dbReference>
<protein>
    <submittedName>
        <fullName evidence="13">Type I secretion system permease/ATPase</fullName>
    </submittedName>
</protein>